<comment type="caution">
    <text evidence="3">The sequence shown here is derived from an EMBL/GenBank/DDBJ whole genome shotgun (WGS) entry which is preliminary data.</text>
</comment>
<dbReference type="InterPro" id="IPR017926">
    <property type="entry name" value="GATASE"/>
</dbReference>
<evidence type="ECO:0000259" key="2">
    <source>
        <dbReference type="Pfam" id="PF00117"/>
    </source>
</evidence>
<sequence>MKILLLDNYDSFTYNLEHYLVDLGANVTVVRNDKIGLKEMDAFDAFVFSPGPGLPKDAGILKECISYYSKSKPMLGICLGMQAIAEVFGGKLNNLSTVYHGTSSDIKILGQDPIYKNLPEQISVGRYHSWEVKGDLPSELELTSTEVDSGTIMSLKHRSLPIWGLQYHPESILTPQGKQLLANWMEAVGNN</sequence>
<dbReference type="InterPro" id="IPR050472">
    <property type="entry name" value="Anth_synth/Amidotransfase"/>
</dbReference>
<protein>
    <submittedName>
        <fullName evidence="3">Aminodeoxychorismate/anthranilate synthase component II</fullName>
    </submittedName>
</protein>
<dbReference type="PANTHER" id="PTHR43418">
    <property type="entry name" value="MULTIFUNCTIONAL TRYPTOPHAN BIOSYNTHESIS PROTEIN-RELATED"/>
    <property type="match status" value="1"/>
</dbReference>
<accession>A0A5C6V113</accession>
<evidence type="ECO:0000256" key="1">
    <source>
        <dbReference type="ARBA" id="ARBA00022962"/>
    </source>
</evidence>
<dbReference type="AlphaFoldDB" id="A0A5C6V113"/>
<dbReference type="GO" id="GO:0005829">
    <property type="term" value="C:cytosol"/>
    <property type="evidence" value="ECO:0007669"/>
    <property type="project" value="TreeGrafter"/>
</dbReference>
<dbReference type="Gene3D" id="3.40.50.880">
    <property type="match status" value="1"/>
</dbReference>
<feature type="domain" description="Glutamine amidotransferase" evidence="2">
    <location>
        <begin position="4"/>
        <end position="185"/>
    </location>
</feature>
<dbReference type="PRINTS" id="PR00097">
    <property type="entry name" value="ANTSNTHASEII"/>
</dbReference>
<dbReference type="PROSITE" id="PS51273">
    <property type="entry name" value="GATASE_TYPE_1"/>
    <property type="match status" value="1"/>
</dbReference>
<dbReference type="SUPFAM" id="SSF52317">
    <property type="entry name" value="Class I glutamine amidotransferase-like"/>
    <property type="match status" value="1"/>
</dbReference>
<name>A0A5C6V113_9FLAO</name>
<dbReference type="PRINTS" id="PR00096">
    <property type="entry name" value="GATASE"/>
</dbReference>
<gene>
    <name evidence="3" type="ORF">FRX97_07525</name>
</gene>
<proteinExistence type="predicted"/>
<dbReference type="GO" id="GO:0000162">
    <property type="term" value="P:L-tryptophan biosynthetic process"/>
    <property type="evidence" value="ECO:0007669"/>
    <property type="project" value="TreeGrafter"/>
</dbReference>
<dbReference type="CDD" id="cd01743">
    <property type="entry name" value="GATase1_Anthranilate_Synthase"/>
    <property type="match status" value="1"/>
</dbReference>
<evidence type="ECO:0000313" key="3">
    <source>
        <dbReference type="EMBL" id="TXC78560.1"/>
    </source>
</evidence>
<dbReference type="Proteomes" id="UP000321168">
    <property type="component" value="Unassembled WGS sequence"/>
</dbReference>
<dbReference type="RefSeq" id="WP_147014587.1">
    <property type="nucleotide sequence ID" value="NZ_VORB01000006.1"/>
</dbReference>
<dbReference type="GO" id="GO:0004049">
    <property type="term" value="F:anthranilate synthase activity"/>
    <property type="evidence" value="ECO:0007669"/>
    <property type="project" value="TreeGrafter"/>
</dbReference>
<dbReference type="Pfam" id="PF00117">
    <property type="entry name" value="GATase"/>
    <property type="match status" value="1"/>
</dbReference>
<evidence type="ECO:0000313" key="4">
    <source>
        <dbReference type="Proteomes" id="UP000321168"/>
    </source>
</evidence>
<organism evidence="3 4">
    <name type="scientific">Luteibaculum oceani</name>
    <dbReference type="NCBI Taxonomy" id="1294296"/>
    <lineage>
        <taxon>Bacteria</taxon>
        <taxon>Pseudomonadati</taxon>
        <taxon>Bacteroidota</taxon>
        <taxon>Flavobacteriia</taxon>
        <taxon>Flavobacteriales</taxon>
        <taxon>Luteibaculaceae</taxon>
        <taxon>Luteibaculum</taxon>
    </lineage>
</organism>
<reference evidence="3 4" key="1">
    <citation type="submission" date="2019-08" db="EMBL/GenBank/DDBJ databases">
        <title>Genome of Luteibaculum oceani JCM 18817.</title>
        <authorList>
            <person name="Bowman J.P."/>
        </authorList>
    </citation>
    <scope>NUCLEOTIDE SEQUENCE [LARGE SCALE GENOMIC DNA]</scope>
    <source>
        <strain evidence="3 4">JCM 18817</strain>
    </source>
</reference>
<dbReference type="InterPro" id="IPR006221">
    <property type="entry name" value="TrpG/PapA_dom"/>
</dbReference>
<keyword evidence="4" id="KW-1185">Reference proteome</keyword>
<dbReference type="InterPro" id="IPR029062">
    <property type="entry name" value="Class_I_gatase-like"/>
</dbReference>
<keyword evidence="1" id="KW-0315">Glutamine amidotransferase</keyword>
<dbReference type="PANTHER" id="PTHR43418:SF4">
    <property type="entry name" value="MULTIFUNCTIONAL TRYPTOPHAN BIOSYNTHESIS PROTEIN"/>
    <property type="match status" value="1"/>
</dbReference>
<dbReference type="EMBL" id="VORB01000006">
    <property type="protein sequence ID" value="TXC78560.1"/>
    <property type="molecule type" value="Genomic_DNA"/>
</dbReference>
<dbReference type="FunFam" id="3.40.50.880:FF:000003">
    <property type="entry name" value="Anthranilate synthase component II"/>
    <property type="match status" value="1"/>
</dbReference>
<dbReference type="NCBIfam" id="TIGR00566">
    <property type="entry name" value="trpG_papA"/>
    <property type="match status" value="1"/>
</dbReference>
<dbReference type="OrthoDB" id="9786812at2"/>